<comment type="similarity">
    <text evidence="2 8">Belongs to the bacterial ribosomal protein bS20 family.</text>
</comment>
<dbReference type="PANTHER" id="PTHR33398:SF1">
    <property type="entry name" value="SMALL RIBOSOMAL SUBUNIT PROTEIN BS20C"/>
    <property type="match status" value="1"/>
</dbReference>
<reference evidence="10 11" key="1">
    <citation type="journal article" date="2024" name="Chem. Sci.">
        <title>Discovery of megapolipeptins by genome mining of a Burkholderiales bacteria collection.</title>
        <authorList>
            <person name="Paulo B.S."/>
            <person name="Recchia M.J.J."/>
            <person name="Lee S."/>
            <person name="Fergusson C.H."/>
            <person name="Romanowski S.B."/>
            <person name="Hernandez A."/>
            <person name="Krull N."/>
            <person name="Liu D.Y."/>
            <person name="Cavanagh H."/>
            <person name="Bos A."/>
            <person name="Gray C.A."/>
            <person name="Murphy B.T."/>
            <person name="Linington R.G."/>
            <person name="Eustaquio A.S."/>
        </authorList>
    </citation>
    <scope>NUCLEOTIDE SEQUENCE [LARGE SCALE GENOMIC DNA]</scope>
    <source>
        <strain evidence="10 11">RL21-008-BIB-A</strain>
    </source>
</reference>
<keyword evidence="4 8" id="KW-0694">RNA-binding</keyword>
<dbReference type="InterPro" id="IPR002583">
    <property type="entry name" value="Ribosomal_bS20"/>
</dbReference>
<keyword evidence="3 8" id="KW-0699">rRNA-binding</keyword>
<dbReference type="Proteomes" id="UP001629246">
    <property type="component" value="Unassembled WGS sequence"/>
</dbReference>
<dbReference type="PANTHER" id="PTHR33398">
    <property type="entry name" value="30S RIBOSOMAL PROTEIN S20"/>
    <property type="match status" value="1"/>
</dbReference>
<evidence type="ECO:0000256" key="7">
    <source>
        <dbReference type="ARBA" id="ARBA00035136"/>
    </source>
</evidence>
<proteinExistence type="inferred from homology"/>
<dbReference type="Gene3D" id="1.20.58.110">
    <property type="entry name" value="Ribosomal protein S20"/>
    <property type="match status" value="1"/>
</dbReference>
<dbReference type="EMBL" id="JAQQFM010000006">
    <property type="protein sequence ID" value="MFL9925453.1"/>
    <property type="molecule type" value="Genomic_DNA"/>
</dbReference>
<evidence type="ECO:0000256" key="6">
    <source>
        <dbReference type="ARBA" id="ARBA00023274"/>
    </source>
</evidence>
<name>A0ABW9ACF6_9BURK</name>
<accession>A0ABW9ACF6</accession>
<dbReference type="RefSeq" id="WP_408158645.1">
    <property type="nucleotide sequence ID" value="NZ_JAQQFM010000006.1"/>
</dbReference>
<evidence type="ECO:0000256" key="2">
    <source>
        <dbReference type="ARBA" id="ARBA00007634"/>
    </source>
</evidence>
<evidence type="ECO:0000256" key="3">
    <source>
        <dbReference type="ARBA" id="ARBA00022730"/>
    </source>
</evidence>
<evidence type="ECO:0000256" key="4">
    <source>
        <dbReference type="ARBA" id="ARBA00022884"/>
    </source>
</evidence>
<evidence type="ECO:0000256" key="9">
    <source>
        <dbReference type="SAM" id="MobiDB-lite"/>
    </source>
</evidence>
<sequence length="90" mass="9533">MANTAQARKRARQAVKQNAHNSSQRSTLRTAIKAVRKAIEAGDKAAATSVFQASISTIDSIADKKIIHKNKAARHKSRLAAALKGLATAA</sequence>
<keyword evidence="11" id="KW-1185">Reference proteome</keyword>
<organism evidence="10 11">
    <name type="scientific">Herbaspirillum lusitanum</name>
    <dbReference type="NCBI Taxonomy" id="213312"/>
    <lineage>
        <taxon>Bacteria</taxon>
        <taxon>Pseudomonadati</taxon>
        <taxon>Pseudomonadota</taxon>
        <taxon>Betaproteobacteria</taxon>
        <taxon>Burkholderiales</taxon>
        <taxon>Oxalobacteraceae</taxon>
        <taxon>Herbaspirillum</taxon>
    </lineage>
</organism>
<dbReference type="NCBIfam" id="TIGR00029">
    <property type="entry name" value="S20"/>
    <property type="match status" value="1"/>
</dbReference>
<evidence type="ECO:0000256" key="5">
    <source>
        <dbReference type="ARBA" id="ARBA00022980"/>
    </source>
</evidence>
<gene>
    <name evidence="8 10" type="primary">rpsT</name>
    <name evidence="10" type="ORF">PQR62_14335</name>
</gene>
<evidence type="ECO:0000256" key="1">
    <source>
        <dbReference type="ARBA" id="ARBA00003134"/>
    </source>
</evidence>
<comment type="caution">
    <text evidence="10">The sequence shown here is derived from an EMBL/GenBank/DDBJ whole genome shotgun (WGS) entry which is preliminary data.</text>
</comment>
<evidence type="ECO:0000313" key="11">
    <source>
        <dbReference type="Proteomes" id="UP001629246"/>
    </source>
</evidence>
<evidence type="ECO:0000313" key="10">
    <source>
        <dbReference type="EMBL" id="MFL9925453.1"/>
    </source>
</evidence>
<feature type="region of interest" description="Disordered" evidence="9">
    <location>
        <begin position="1"/>
        <end position="28"/>
    </location>
</feature>
<comment type="function">
    <text evidence="1 8">Binds directly to 16S ribosomal RNA.</text>
</comment>
<protein>
    <recommendedName>
        <fullName evidence="7 8">Small ribosomal subunit protein bS20</fullName>
    </recommendedName>
</protein>
<dbReference type="SUPFAM" id="SSF46992">
    <property type="entry name" value="Ribosomal protein S20"/>
    <property type="match status" value="1"/>
</dbReference>
<dbReference type="InterPro" id="IPR036510">
    <property type="entry name" value="Ribosomal_bS20_sf"/>
</dbReference>
<dbReference type="Pfam" id="PF01649">
    <property type="entry name" value="Ribosomal_S20p"/>
    <property type="match status" value="1"/>
</dbReference>
<dbReference type="HAMAP" id="MF_00500">
    <property type="entry name" value="Ribosomal_bS20"/>
    <property type="match status" value="1"/>
</dbReference>
<evidence type="ECO:0000256" key="8">
    <source>
        <dbReference type="HAMAP-Rule" id="MF_00500"/>
    </source>
</evidence>
<dbReference type="GO" id="GO:0005840">
    <property type="term" value="C:ribosome"/>
    <property type="evidence" value="ECO:0007669"/>
    <property type="project" value="UniProtKB-KW"/>
</dbReference>
<keyword evidence="5 8" id="KW-0689">Ribosomal protein</keyword>
<keyword evidence="6 8" id="KW-0687">Ribonucleoprotein</keyword>